<dbReference type="InterPro" id="IPR000048">
    <property type="entry name" value="IQ_motif_EF-hand-BS"/>
</dbReference>
<evidence type="ECO:0000259" key="3">
    <source>
        <dbReference type="PROSITE" id="PS50003"/>
    </source>
</evidence>
<gene>
    <name evidence="5" type="ORF">PROFUN_05020</name>
</gene>
<dbReference type="GO" id="GO:0035556">
    <property type="term" value="P:intracellular signal transduction"/>
    <property type="evidence" value="ECO:0007669"/>
    <property type="project" value="InterPro"/>
</dbReference>
<sequence length="695" mass="79386">MATGANESALGRVTTVTSGNVQLWNTKPKVDLMQSVRMSTEIASELEGWESSKTSYMRRVQPLLDKKTKELNQLFFDYVNSLRNILVDEGFSEEVQKKMLHEENNKFKKVRTQLFGQINNASVEVLSSEIDSRKNLLNIENKIIHIQAIFRGNQVRKKYKALLKTSRVRTQIAKETLETEQTYYNSIKMLVDLYVKPLEDASRTTGKEILNMKQINAVFSNIKLIEGVNKELLTELTERLSKWTPMKCVGDIFLRFAPYLKLYTQYINNYNLSSSTITQLPEQNPKLKEFMSQALNHAELKKLGQNALFNLLITPVQRVPRYELLLRELVKNTPDDHPDFKDVCSALFKMQDINKQINDSKRNSENLEKIVKVQQKLGAPNLVQPHRRLIKEGGMFKQKESIGGLMSDLIRSKLGYESDNTQLYLFNDCLVIARLASLGDFKFRSMYTLDRITVKSMEKSGKSNTFVLEIGSTHSDEESNIPLTLNKIEDAREWVKTINTTIQAYKDRKNTIKLDVPPAQQKRASLTFTSPPMSTPTTVSNYPTSTSSSYAPYAQPSSSVYTISTSSSNSTDSNFTVEPSTSTNFDSKFIKVMEDFEAIFKLQAELYQIPQFLELQPPHQLSALEAKYQNLKNNLVQQKNVNVELDKMLRQEKMLTSLYLLVKEGQKWIDNLNGFIATHYQYGSAEGDFAPHGTS</sequence>
<dbReference type="PROSITE" id="PS50010">
    <property type="entry name" value="DH_2"/>
    <property type="match status" value="1"/>
</dbReference>
<dbReference type="EMBL" id="MDYQ01000026">
    <property type="protein sequence ID" value="PRP86803.1"/>
    <property type="molecule type" value="Genomic_DNA"/>
</dbReference>
<reference evidence="5 6" key="1">
    <citation type="journal article" date="2018" name="Genome Biol. Evol.">
        <title>Multiple Roots of Fruiting Body Formation in Amoebozoa.</title>
        <authorList>
            <person name="Hillmann F."/>
            <person name="Forbes G."/>
            <person name="Novohradska S."/>
            <person name="Ferling I."/>
            <person name="Riege K."/>
            <person name="Groth M."/>
            <person name="Westermann M."/>
            <person name="Marz M."/>
            <person name="Spaller T."/>
            <person name="Winckler T."/>
            <person name="Schaap P."/>
            <person name="Glockner G."/>
        </authorList>
    </citation>
    <scope>NUCLEOTIDE SEQUENCE [LARGE SCALE GENOMIC DNA]</scope>
    <source>
        <strain evidence="5 6">Jena</strain>
    </source>
</reference>
<feature type="region of interest" description="Disordered" evidence="2">
    <location>
        <begin position="526"/>
        <end position="553"/>
    </location>
</feature>
<dbReference type="InParanoid" id="A0A2P6NS56"/>
<dbReference type="InterPro" id="IPR051092">
    <property type="entry name" value="FYVE_RhoGEF_PH"/>
</dbReference>
<dbReference type="InterPro" id="IPR035899">
    <property type="entry name" value="DBL_dom_sf"/>
</dbReference>
<name>A0A2P6NS56_9EUKA</name>
<dbReference type="Pfam" id="PF00621">
    <property type="entry name" value="RhoGEF"/>
    <property type="match status" value="1"/>
</dbReference>
<dbReference type="SUPFAM" id="SSF50729">
    <property type="entry name" value="PH domain-like"/>
    <property type="match status" value="1"/>
</dbReference>
<dbReference type="Pfam" id="PF00612">
    <property type="entry name" value="IQ"/>
    <property type="match status" value="1"/>
</dbReference>
<dbReference type="InterPro" id="IPR001331">
    <property type="entry name" value="GDS_CDC24_CS"/>
</dbReference>
<proteinExistence type="predicted"/>
<dbReference type="PROSITE" id="PS50003">
    <property type="entry name" value="PH_DOMAIN"/>
    <property type="match status" value="1"/>
</dbReference>
<evidence type="ECO:0000259" key="4">
    <source>
        <dbReference type="PROSITE" id="PS50010"/>
    </source>
</evidence>
<evidence type="ECO:0000313" key="6">
    <source>
        <dbReference type="Proteomes" id="UP000241769"/>
    </source>
</evidence>
<dbReference type="InterPro" id="IPR000219">
    <property type="entry name" value="DH_dom"/>
</dbReference>
<dbReference type="AlphaFoldDB" id="A0A2P6NS56"/>
<dbReference type="GO" id="GO:0005737">
    <property type="term" value="C:cytoplasm"/>
    <property type="evidence" value="ECO:0007669"/>
    <property type="project" value="TreeGrafter"/>
</dbReference>
<keyword evidence="6" id="KW-1185">Reference proteome</keyword>
<feature type="domain" description="PH" evidence="3">
    <location>
        <begin position="388"/>
        <end position="503"/>
    </location>
</feature>
<dbReference type="InterPro" id="IPR001849">
    <property type="entry name" value="PH_domain"/>
</dbReference>
<dbReference type="PROSITE" id="PS00741">
    <property type="entry name" value="DH_1"/>
    <property type="match status" value="1"/>
</dbReference>
<dbReference type="InterPro" id="IPR011993">
    <property type="entry name" value="PH-like_dom_sf"/>
</dbReference>
<dbReference type="Gene3D" id="1.20.900.10">
    <property type="entry name" value="Dbl homology (DH) domain"/>
    <property type="match status" value="1"/>
</dbReference>
<dbReference type="GO" id="GO:0005085">
    <property type="term" value="F:guanyl-nucleotide exchange factor activity"/>
    <property type="evidence" value="ECO:0007669"/>
    <property type="project" value="InterPro"/>
</dbReference>
<accession>A0A2P6NS56</accession>
<keyword evidence="1" id="KW-0175">Coiled coil</keyword>
<dbReference type="Proteomes" id="UP000241769">
    <property type="component" value="Unassembled WGS sequence"/>
</dbReference>
<feature type="coiled-coil region" evidence="1">
    <location>
        <begin position="621"/>
        <end position="648"/>
    </location>
</feature>
<evidence type="ECO:0000256" key="1">
    <source>
        <dbReference type="SAM" id="Coils"/>
    </source>
</evidence>
<evidence type="ECO:0000256" key="2">
    <source>
        <dbReference type="SAM" id="MobiDB-lite"/>
    </source>
</evidence>
<evidence type="ECO:0000313" key="5">
    <source>
        <dbReference type="EMBL" id="PRP86803.1"/>
    </source>
</evidence>
<dbReference type="OrthoDB" id="660555at2759"/>
<dbReference type="PANTHER" id="PTHR12673">
    <property type="entry name" value="FACIOGENITAL DYSPLASIA PROTEIN"/>
    <property type="match status" value="1"/>
</dbReference>
<dbReference type="Gene3D" id="2.30.29.30">
    <property type="entry name" value="Pleckstrin-homology domain (PH domain)/Phosphotyrosine-binding domain (PTB)"/>
    <property type="match status" value="1"/>
</dbReference>
<protein>
    <recommendedName>
        <fullName evidence="7">RhoGEF domain-containing protein</fullName>
    </recommendedName>
</protein>
<dbReference type="PROSITE" id="PS50096">
    <property type="entry name" value="IQ"/>
    <property type="match status" value="1"/>
</dbReference>
<dbReference type="CDD" id="cd00160">
    <property type="entry name" value="RhoGEF"/>
    <property type="match status" value="1"/>
</dbReference>
<dbReference type="PANTHER" id="PTHR12673:SF263">
    <property type="entry name" value="PLECKSTRIN DOMAIN-CONTAINING PROTEIN"/>
    <property type="match status" value="1"/>
</dbReference>
<comment type="caution">
    <text evidence="5">The sequence shown here is derived from an EMBL/GenBank/DDBJ whole genome shotgun (WGS) entry which is preliminary data.</text>
</comment>
<evidence type="ECO:0008006" key="7">
    <source>
        <dbReference type="Google" id="ProtNLM"/>
    </source>
</evidence>
<feature type="domain" description="DH" evidence="4">
    <location>
        <begin position="168"/>
        <end position="360"/>
    </location>
</feature>
<dbReference type="STRING" id="1890364.A0A2P6NS56"/>
<dbReference type="SMART" id="SM00325">
    <property type="entry name" value="RhoGEF"/>
    <property type="match status" value="1"/>
</dbReference>
<organism evidence="5 6">
    <name type="scientific">Planoprotostelium fungivorum</name>
    <dbReference type="NCBI Taxonomy" id="1890364"/>
    <lineage>
        <taxon>Eukaryota</taxon>
        <taxon>Amoebozoa</taxon>
        <taxon>Evosea</taxon>
        <taxon>Variosea</taxon>
        <taxon>Cavosteliida</taxon>
        <taxon>Cavosteliaceae</taxon>
        <taxon>Planoprotostelium</taxon>
    </lineage>
</organism>
<dbReference type="SUPFAM" id="SSF48065">
    <property type="entry name" value="DBL homology domain (DH-domain)"/>
    <property type="match status" value="1"/>
</dbReference>